<organism evidence="1 2">
    <name type="scientific">Algoriella xinjiangensis</name>
    <dbReference type="NCBI Taxonomy" id="684065"/>
    <lineage>
        <taxon>Bacteria</taxon>
        <taxon>Pseudomonadati</taxon>
        <taxon>Bacteroidota</taxon>
        <taxon>Flavobacteriia</taxon>
        <taxon>Flavobacteriales</taxon>
        <taxon>Weeksellaceae</taxon>
        <taxon>Algoriella</taxon>
    </lineage>
</organism>
<gene>
    <name evidence="1" type="ORF">SAMN05421738_1334</name>
</gene>
<dbReference type="InterPro" id="IPR010985">
    <property type="entry name" value="Ribbon_hlx_hlx"/>
</dbReference>
<dbReference type="EMBL" id="FOUZ01000033">
    <property type="protein sequence ID" value="SFN73676.1"/>
    <property type="molecule type" value="Genomic_DNA"/>
</dbReference>
<dbReference type="RefSeq" id="WP_092910729.1">
    <property type="nucleotide sequence ID" value="NZ_FOUZ01000033.1"/>
</dbReference>
<dbReference type="OrthoDB" id="1447998at2"/>
<protein>
    <recommendedName>
        <fullName evidence="3">Toxin-antitoxin system protein</fullName>
    </recommendedName>
</protein>
<accession>A0A1I5BG91</accession>
<evidence type="ECO:0008006" key="3">
    <source>
        <dbReference type="Google" id="ProtNLM"/>
    </source>
</evidence>
<dbReference type="SUPFAM" id="SSF47598">
    <property type="entry name" value="Ribbon-helix-helix"/>
    <property type="match status" value="1"/>
</dbReference>
<dbReference type="Proteomes" id="UP000199149">
    <property type="component" value="Unassembled WGS sequence"/>
</dbReference>
<evidence type="ECO:0000313" key="2">
    <source>
        <dbReference type="Proteomes" id="UP000199149"/>
    </source>
</evidence>
<proteinExistence type="predicted"/>
<reference evidence="2" key="1">
    <citation type="submission" date="2016-10" db="EMBL/GenBank/DDBJ databases">
        <authorList>
            <person name="Varghese N."/>
            <person name="Submissions S."/>
        </authorList>
    </citation>
    <scope>NUCLEOTIDE SEQUENCE [LARGE SCALE GENOMIC DNA]</scope>
    <source>
        <strain evidence="2">XJ109</strain>
    </source>
</reference>
<dbReference type="AlphaFoldDB" id="A0A1I5BG91"/>
<dbReference type="STRING" id="684065.SAMN05421738_1334"/>
<sequence length="86" mass="9875">MNTKEKRLTSLRINNNLYEFLKKEAIKSNRSFNNYIETILLDATGYSIPNSETISAMEELKNNSENLDSVSNPSELKGYLKNLLDE</sequence>
<keyword evidence="2" id="KW-1185">Reference proteome</keyword>
<evidence type="ECO:0000313" key="1">
    <source>
        <dbReference type="EMBL" id="SFN73676.1"/>
    </source>
</evidence>
<dbReference type="GO" id="GO:0006355">
    <property type="term" value="P:regulation of DNA-templated transcription"/>
    <property type="evidence" value="ECO:0007669"/>
    <property type="project" value="InterPro"/>
</dbReference>
<name>A0A1I5BG91_9FLAO</name>